<dbReference type="SUPFAM" id="SSF53807">
    <property type="entry name" value="Helical backbone' metal receptor"/>
    <property type="match status" value="1"/>
</dbReference>
<name>A0A972GUQ8_9BACL</name>
<dbReference type="InterPro" id="IPR002491">
    <property type="entry name" value="ABC_transptr_periplasmic_BD"/>
</dbReference>
<evidence type="ECO:0000259" key="5">
    <source>
        <dbReference type="PROSITE" id="PS50983"/>
    </source>
</evidence>
<evidence type="ECO:0000256" key="1">
    <source>
        <dbReference type="ARBA" id="ARBA00004196"/>
    </source>
</evidence>
<accession>A0A972GUQ8</accession>
<comment type="similarity">
    <text evidence="2">Belongs to the bacterial solute-binding protein 8 family.</text>
</comment>
<dbReference type="Gene3D" id="3.40.50.1980">
    <property type="entry name" value="Nitrogenase molybdenum iron protein domain"/>
    <property type="match status" value="2"/>
</dbReference>
<dbReference type="Pfam" id="PF01497">
    <property type="entry name" value="Peripla_BP_2"/>
    <property type="match status" value="1"/>
</dbReference>
<keyword evidence="3" id="KW-0813">Transport</keyword>
<dbReference type="PROSITE" id="PS50983">
    <property type="entry name" value="FE_B12_PBP"/>
    <property type="match status" value="1"/>
</dbReference>
<feature type="domain" description="Fe/B12 periplasmic-binding" evidence="5">
    <location>
        <begin position="1"/>
        <end position="219"/>
    </location>
</feature>
<dbReference type="GO" id="GO:1901678">
    <property type="term" value="P:iron coordination entity transport"/>
    <property type="evidence" value="ECO:0007669"/>
    <property type="project" value="UniProtKB-ARBA"/>
</dbReference>
<evidence type="ECO:0000256" key="2">
    <source>
        <dbReference type="ARBA" id="ARBA00008814"/>
    </source>
</evidence>
<gene>
    <name evidence="6" type="ORF">GC093_28955</name>
</gene>
<dbReference type="PANTHER" id="PTHR30532">
    <property type="entry name" value="IRON III DICITRATE-BINDING PERIPLASMIC PROTEIN"/>
    <property type="match status" value="1"/>
</dbReference>
<dbReference type="PANTHER" id="PTHR30532:SF21">
    <property type="entry name" value="SIDEROPHORE-BINDING LIPOPROTEIN YFIY-RELATED"/>
    <property type="match status" value="1"/>
</dbReference>
<evidence type="ECO:0000313" key="7">
    <source>
        <dbReference type="Proteomes" id="UP000641588"/>
    </source>
</evidence>
<protein>
    <submittedName>
        <fullName evidence="6">ABC transporter substrate-binding protein</fullName>
    </submittedName>
</protein>
<dbReference type="RefSeq" id="WP_171655473.1">
    <property type="nucleotide sequence ID" value="NZ_WHOD01000109.1"/>
</dbReference>
<evidence type="ECO:0000256" key="4">
    <source>
        <dbReference type="ARBA" id="ARBA00022729"/>
    </source>
</evidence>
<dbReference type="InterPro" id="IPR051313">
    <property type="entry name" value="Bact_iron-sidero_bind"/>
</dbReference>
<proteinExistence type="inferred from homology"/>
<dbReference type="AlphaFoldDB" id="A0A972GUQ8"/>
<comment type="caution">
    <text evidence="6">The sequence shown here is derived from an EMBL/GenBank/DDBJ whole genome shotgun (WGS) entry which is preliminary data.</text>
</comment>
<organism evidence="6 7">
    <name type="scientific">Paenibacillus foliorum</name>
    <dbReference type="NCBI Taxonomy" id="2654974"/>
    <lineage>
        <taxon>Bacteria</taxon>
        <taxon>Bacillati</taxon>
        <taxon>Bacillota</taxon>
        <taxon>Bacilli</taxon>
        <taxon>Bacillales</taxon>
        <taxon>Paenibacillaceae</taxon>
        <taxon>Paenibacillus</taxon>
    </lineage>
</organism>
<sequence>MDDAEYNRRLTSQLEQLRLVKPDLIIGDYFHQPLYESLKQIAPTVILDHHLDWRIIHMNIAELVGREKEAIQTFHQLDERTLEARDILSEVLGNESVTLMQILPQGIRIQGVVNHPLNELLYSERRLHPGNAVPFNKMRDELLPEQFPTMESDHLFIIKYLGHPDVEAVLAKLERTQSWKSISAVVNYKAHFIPNWLQSSWTPLGRNQIITKLINLMVR</sequence>
<keyword evidence="7" id="KW-1185">Reference proteome</keyword>
<comment type="subcellular location">
    <subcellularLocation>
        <location evidence="1">Cell envelope</location>
    </subcellularLocation>
</comment>
<dbReference type="Proteomes" id="UP000641588">
    <property type="component" value="Unassembled WGS sequence"/>
</dbReference>
<keyword evidence="4" id="KW-0732">Signal</keyword>
<dbReference type="GO" id="GO:0030288">
    <property type="term" value="C:outer membrane-bounded periplasmic space"/>
    <property type="evidence" value="ECO:0007669"/>
    <property type="project" value="TreeGrafter"/>
</dbReference>
<dbReference type="EMBL" id="WHOD01000109">
    <property type="protein sequence ID" value="NOU97226.1"/>
    <property type="molecule type" value="Genomic_DNA"/>
</dbReference>
<evidence type="ECO:0000313" key="6">
    <source>
        <dbReference type="EMBL" id="NOU97226.1"/>
    </source>
</evidence>
<evidence type="ECO:0000256" key="3">
    <source>
        <dbReference type="ARBA" id="ARBA00022448"/>
    </source>
</evidence>
<reference evidence="6" key="1">
    <citation type="submission" date="2019-10" db="EMBL/GenBank/DDBJ databases">
        <title>Description of Paenibacillus glebae sp. nov.</title>
        <authorList>
            <person name="Carlier A."/>
            <person name="Qi S."/>
        </authorList>
    </citation>
    <scope>NUCLEOTIDE SEQUENCE</scope>
    <source>
        <strain evidence="6">LMG 31456</strain>
    </source>
</reference>